<dbReference type="Pfam" id="PF01682">
    <property type="entry name" value="DB"/>
    <property type="match status" value="1"/>
</dbReference>
<organism evidence="5">
    <name type="scientific">Brugia timori</name>
    <dbReference type="NCBI Taxonomy" id="42155"/>
    <lineage>
        <taxon>Eukaryota</taxon>
        <taxon>Metazoa</taxon>
        <taxon>Ecdysozoa</taxon>
        <taxon>Nematoda</taxon>
        <taxon>Chromadorea</taxon>
        <taxon>Rhabditida</taxon>
        <taxon>Spirurina</taxon>
        <taxon>Spiruromorpha</taxon>
        <taxon>Filarioidea</taxon>
        <taxon>Onchocercidae</taxon>
        <taxon>Brugia</taxon>
    </lineage>
</organism>
<dbReference type="STRING" id="42155.A0A0R3QSX3"/>
<keyword evidence="4" id="KW-1185">Reference proteome</keyword>
<dbReference type="WBParaSite" id="BTMF_0001082501-mRNA-1">
    <property type="protein sequence ID" value="BTMF_0001082501-mRNA-1"/>
    <property type="gene ID" value="BTMF_0001082501"/>
</dbReference>
<reference evidence="3 4" key="2">
    <citation type="submission" date="2018-11" db="EMBL/GenBank/DDBJ databases">
        <authorList>
            <consortium name="Pathogen Informatics"/>
        </authorList>
    </citation>
    <scope>NUCLEOTIDE SEQUENCE [LARGE SCALE GENOMIC DNA]</scope>
</reference>
<dbReference type="PANTHER" id="PTHR46705:SF4">
    <property type="entry name" value="DOMAIN OF UNKNOWN FUNCTION DB DOMAIN-CONTAINING PROTEIN"/>
    <property type="match status" value="1"/>
</dbReference>
<evidence type="ECO:0000256" key="1">
    <source>
        <dbReference type="SAM" id="SignalP"/>
    </source>
</evidence>
<dbReference type="InterPro" id="IPR002602">
    <property type="entry name" value="DB"/>
</dbReference>
<feature type="chain" id="PRO_5043130843" evidence="1">
    <location>
        <begin position="22"/>
        <end position="231"/>
    </location>
</feature>
<evidence type="ECO:0000313" key="3">
    <source>
        <dbReference type="EMBL" id="VDO29693.1"/>
    </source>
</evidence>
<dbReference type="PANTHER" id="PTHR46705">
    <property type="entry name" value="PROTEIN CBG09805"/>
    <property type="match status" value="1"/>
</dbReference>
<proteinExistence type="predicted"/>
<feature type="signal peptide" evidence="1">
    <location>
        <begin position="1"/>
        <end position="21"/>
    </location>
</feature>
<dbReference type="Proteomes" id="UP000280834">
    <property type="component" value="Unassembled WGS sequence"/>
</dbReference>
<evidence type="ECO:0000313" key="4">
    <source>
        <dbReference type="Proteomes" id="UP000280834"/>
    </source>
</evidence>
<dbReference type="EMBL" id="UZAG01016631">
    <property type="protein sequence ID" value="VDO29693.1"/>
    <property type="molecule type" value="Genomic_DNA"/>
</dbReference>
<evidence type="ECO:0000259" key="2">
    <source>
        <dbReference type="Pfam" id="PF01682"/>
    </source>
</evidence>
<name>A0A0R3QSX3_9BILA</name>
<gene>
    <name evidence="3" type="ORF">BTMF_LOCUS8859</name>
</gene>
<evidence type="ECO:0000313" key="5">
    <source>
        <dbReference type="WBParaSite" id="BTMF_0001082501-mRNA-1"/>
    </source>
</evidence>
<dbReference type="AlphaFoldDB" id="A0A0R3QSX3"/>
<feature type="domain" description="Domain of unknown function DB" evidence="2">
    <location>
        <begin position="112"/>
        <end position="214"/>
    </location>
</feature>
<protein>
    <submittedName>
        <fullName evidence="5">DB domain-containing protein</fullName>
    </submittedName>
</protein>
<reference evidence="5" key="1">
    <citation type="submission" date="2017-02" db="UniProtKB">
        <authorList>
            <consortium name="WormBaseParasite"/>
        </authorList>
    </citation>
    <scope>IDENTIFICATION</scope>
</reference>
<accession>A0A0R3QSX3</accession>
<sequence>MSFNILPLFCVMSPLIPVAISSTQKKVPIRSVIKQHLYLQCLANGVCGPGFGTCHSQIQQPQSTCQPACGPGYHCGPYGCTQLRARARGANLFQPDIESEDSKSPDQLFMECCERRGLPKACLQKCSIQDYTKDALVNMYFNRDPCPVSAAAEIQFCAAQGRDHRQCCARNGVGTTLAGDKCLIFCDQRPGNVTQLDYSYLICYDRFESIKNCFWHDMMAQNSLLRSSRHF</sequence>
<keyword evidence="1" id="KW-0732">Signal</keyword>